<comment type="caution">
    <text evidence="2">The sequence shown here is derived from an EMBL/GenBank/DDBJ whole genome shotgun (WGS) entry which is preliminary data.</text>
</comment>
<accession>A0ABD4Q5K5</accession>
<feature type="non-terminal residue" evidence="2">
    <location>
        <position position="77"/>
    </location>
</feature>
<protein>
    <submittedName>
        <fullName evidence="2">TRAP transporter substrate-binding protein DctP</fullName>
    </submittedName>
</protein>
<reference evidence="2 3" key="1">
    <citation type="submission" date="2021-03" db="EMBL/GenBank/DDBJ databases">
        <title>Whole Genome Sequencing of Mycobacterium tuberculosis clinical isolates from Arunachal Pradesh, India.</title>
        <authorList>
            <person name="Singh S."/>
            <person name="Mudliar S.R."/>
            <person name="Kulsum U."/>
            <person name="Rufai S.B."/>
            <person name="Singh P.K."/>
            <person name="Umpo M."/>
            <person name="Nyori M."/>
        </authorList>
    </citation>
    <scope>NUCLEOTIDE SEQUENCE [LARGE SCALE GENOMIC DNA]</scope>
    <source>
        <strain evidence="2 3">OMICS/BPL/0142/20/SP</strain>
    </source>
</reference>
<dbReference type="RefSeq" id="WP_209925723.1">
    <property type="nucleotide sequence ID" value="NZ_JAGIZI010000721.1"/>
</dbReference>
<dbReference type="Pfam" id="PF03480">
    <property type="entry name" value="DctP"/>
    <property type="match status" value="1"/>
</dbReference>
<evidence type="ECO:0000313" key="2">
    <source>
        <dbReference type="EMBL" id="MBP0685908.1"/>
    </source>
</evidence>
<evidence type="ECO:0000313" key="3">
    <source>
        <dbReference type="Proteomes" id="UP000671119"/>
    </source>
</evidence>
<gene>
    <name evidence="2" type="primary">dctP</name>
    <name evidence="2" type="ORF">J8J21_22950</name>
</gene>
<feature type="non-terminal residue" evidence="2">
    <location>
        <position position="1"/>
    </location>
</feature>
<proteinExistence type="predicted"/>
<dbReference type="Proteomes" id="UP000671119">
    <property type="component" value="Unassembled WGS sequence"/>
</dbReference>
<dbReference type="Gene3D" id="3.40.190.170">
    <property type="entry name" value="Bacterial extracellular solute-binding protein, family 7"/>
    <property type="match status" value="1"/>
</dbReference>
<dbReference type="NCBIfam" id="NF037995">
    <property type="entry name" value="TRAP_S1"/>
    <property type="match status" value="1"/>
</dbReference>
<keyword evidence="1" id="KW-0732">Signal</keyword>
<evidence type="ECO:0000256" key="1">
    <source>
        <dbReference type="ARBA" id="ARBA00022729"/>
    </source>
</evidence>
<dbReference type="PANTHER" id="PTHR33376:SF2">
    <property type="entry name" value="DICARBOXYLATE-BINDING PERIPLASMIC PROTEIN"/>
    <property type="match status" value="1"/>
</dbReference>
<name>A0ABD4Q5K5_MYCTX</name>
<dbReference type="InterPro" id="IPR018389">
    <property type="entry name" value="DctP_fam"/>
</dbReference>
<sequence>MYTKKPVTSAADMKGMKIRVIPSDLFVAMIGALGGSAIPIPTNEIYTALKTGLVEGAENNYPSYESMRHFEAAPFYA</sequence>
<dbReference type="InterPro" id="IPR038404">
    <property type="entry name" value="TRAP_DctP_sf"/>
</dbReference>
<dbReference type="PANTHER" id="PTHR33376">
    <property type="match status" value="1"/>
</dbReference>
<organism evidence="2 3">
    <name type="scientific">Mycobacterium tuberculosis</name>
    <dbReference type="NCBI Taxonomy" id="1773"/>
    <lineage>
        <taxon>Bacteria</taxon>
        <taxon>Bacillati</taxon>
        <taxon>Actinomycetota</taxon>
        <taxon>Actinomycetes</taxon>
        <taxon>Mycobacteriales</taxon>
        <taxon>Mycobacteriaceae</taxon>
        <taxon>Mycobacterium</taxon>
        <taxon>Mycobacterium tuberculosis complex</taxon>
    </lineage>
</organism>
<dbReference type="AlphaFoldDB" id="A0ABD4Q5K5"/>
<dbReference type="EMBL" id="JAGIZI010000721">
    <property type="protein sequence ID" value="MBP0685908.1"/>
    <property type="molecule type" value="Genomic_DNA"/>
</dbReference>